<evidence type="ECO:0000256" key="1">
    <source>
        <dbReference type="SAM" id="Phobius"/>
    </source>
</evidence>
<feature type="transmembrane region" description="Helical" evidence="1">
    <location>
        <begin position="631"/>
        <end position="651"/>
    </location>
</feature>
<feature type="transmembrane region" description="Helical" evidence="1">
    <location>
        <begin position="196"/>
        <end position="223"/>
    </location>
</feature>
<organism evidence="2 3">
    <name type="scientific">Lactococcus hircilactis</name>
    <dbReference type="NCBI Taxonomy" id="1494462"/>
    <lineage>
        <taxon>Bacteria</taxon>
        <taxon>Bacillati</taxon>
        <taxon>Bacillota</taxon>
        <taxon>Bacilli</taxon>
        <taxon>Lactobacillales</taxon>
        <taxon>Streptococcaceae</taxon>
        <taxon>Lactococcus</taxon>
    </lineage>
</organism>
<evidence type="ECO:0000313" key="2">
    <source>
        <dbReference type="EMBL" id="MQW39314.1"/>
    </source>
</evidence>
<keyword evidence="1" id="KW-1133">Transmembrane helix</keyword>
<dbReference type="InterPro" id="IPR006541">
    <property type="entry name" value="Bacteriocin_ass"/>
</dbReference>
<dbReference type="EMBL" id="WITJ01000006">
    <property type="protein sequence ID" value="MQW39314.1"/>
    <property type="molecule type" value="Genomic_DNA"/>
</dbReference>
<name>A0A7X1Z7N2_9LACT</name>
<sequence length="664" mass="74932">MYRFLKNFLLIFSFALLTCFTIYTITTISSGYASGTKPFISINKANLNLHKELENIALTHHIIIAKEIYLDKNDGTGNTTYVFEKIGKGTLPNNFPEEKKSNILSKAPDIGYYYIIGNSIRPNTLVKQLNALGNQAGLLSNDIRWSTLNDLNLIYRIPVGIILIAFAALVLVCAIERLKSDGIRRLSGISRFRLAFFGILKEGQFIVFLTILFSGLAIGWFTIQGHFSFYYSQIILTTLSIGGLIFFMLSLIISTLLFYLLQIQPINLSIKGKSPFILIFVVTVFFQSFALFASMHSITSLNQASHLLSNLQSGQTAWKKKQQYFATTLSLSNENPENIKKFTLNLLNLPDTILATNTFSQRIGLDEMKKTMSTLDTSPYSPLNPGANVMMVNMNYLKASKIHLDNDLKNKLNQLKSGQYGILIPSQRHLNIEDLGAKWAVNETSIGLMKNSIITTYSDDHPFFAFNVIAPYTASTESFSQSPIFIIVNEKSFEKIPADTISNYFEMFLSSSQIIITHPSEIKILAQKYHLENTIGAFVNGYYGITARVSRATHQRNLLIAVNILCLFSSLILISLLNSIYLYQNRKQFLILRLAGKSRLEIHKSYLTIVFLLLTLISLVAKYLLHLPNEALLVSVIYLFLIFSLFAIQIWRDIQANVLYLKGL</sequence>
<keyword evidence="1" id="KW-0812">Transmembrane</keyword>
<comment type="caution">
    <text evidence="2">The sequence shown here is derived from an EMBL/GenBank/DDBJ whole genome shotgun (WGS) entry which is preliminary data.</text>
</comment>
<feature type="transmembrane region" description="Helical" evidence="1">
    <location>
        <begin position="229"/>
        <end position="262"/>
    </location>
</feature>
<feature type="transmembrane region" description="Helical" evidence="1">
    <location>
        <begin position="605"/>
        <end position="625"/>
    </location>
</feature>
<keyword evidence="1" id="KW-0472">Membrane</keyword>
<dbReference type="Pfam" id="PF07242">
    <property type="entry name" value="DUF1430"/>
    <property type="match status" value="1"/>
</dbReference>
<evidence type="ECO:0000313" key="3">
    <source>
        <dbReference type="Proteomes" id="UP000439550"/>
    </source>
</evidence>
<keyword evidence="3" id="KW-1185">Reference proteome</keyword>
<feature type="transmembrane region" description="Helical" evidence="1">
    <location>
        <begin position="558"/>
        <end position="584"/>
    </location>
</feature>
<dbReference type="RefSeq" id="WP_153495994.1">
    <property type="nucleotide sequence ID" value="NZ_CBCRWP010000003.1"/>
</dbReference>
<dbReference type="Proteomes" id="UP000439550">
    <property type="component" value="Unassembled WGS sequence"/>
</dbReference>
<gene>
    <name evidence="2" type="ORF">GHI93_05090</name>
</gene>
<proteinExistence type="predicted"/>
<accession>A0A7X1Z7N2</accession>
<dbReference type="AlphaFoldDB" id="A0A7X1Z7N2"/>
<protein>
    <submittedName>
        <fullName evidence="2">DUF1430 domain-containing protein</fullName>
    </submittedName>
</protein>
<dbReference type="OrthoDB" id="2233152at2"/>
<feature type="transmembrane region" description="Helical" evidence="1">
    <location>
        <begin position="153"/>
        <end position="175"/>
    </location>
</feature>
<reference evidence="2 3" key="1">
    <citation type="submission" date="2019-10" db="EMBL/GenBank/DDBJ databases">
        <authorList>
            <person name="Dong K."/>
        </authorList>
    </citation>
    <scope>NUCLEOTIDE SEQUENCE [LARGE SCALE GENOMIC DNA]</scope>
    <source>
        <strain evidence="2 3">DSM 28960</strain>
    </source>
</reference>
<feature type="transmembrane region" description="Helical" evidence="1">
    <location>
        <begin position="274"/>
        <end position="295"/>
    </location>
</feature>